<evidence type="ECO:0000313" key="2">
    <source>
        <dbReference type="EMBL" id="MBS7526706.1"/>
    </source>
</evidence>
<accession>A0ABS5PNS9</accession>
<sequence length="117" mass="12655">MINAYHNGKVNIADDVIGVITTIAASEIKGIKALSGTFQDDVLEMIGKKNFNKGIEVEMIEQQVTVNISIIVDYGFKVQEIAKQVQESVKLAIESMTGLEVVAVNVSVEGINTKMNA</sequence>
<dbReference type="PANTHER" id="PTHR34297">
    <property type="entry name" value="HYPOTHETICAL CYTOSOLIC PROTEIN-RELATED"/>
    <property type="match status" value="1"/>
</dbReference>
<dbReference type="InterPro" id="IPR005531">
    <property type="entry name" value="Asp23"/>
</dbReference>
<keyword evidence="3" id="KW-1185">Reference proteome</keyword>
<evidence type="ECO:0000313" key="3">
    <source>
        <dbReference type="Proteomes" id="UP000746471"/>
    </source>
</evidence>
<proteinExistence type="inferred from homology"/>
<organism evidence="2 3">
    <name type="scientific">Fusibacter paucivorans</name>
    <dbReference type="NCBI Taxonomy" id="76009"/>
    <lineage>
        <taxon>Bacteria</taxon>
        <taxon>Bacillati</taxon>
        <taxon>Bacillota</taxon>
        <taxon>Clostridia</taxon>
        <taxon>Eubacteriales</taxon>
        <taxon>Eubacteriales Family XII. Incertae Sedis</taxon>
        <taxon>Fusibacter</taxon>
    </lineage>
</organism>
<comment type="similarity">
    <text evidence="1">Belongs to the asp23 family.</text>
</comment>
<reference evidence="2 3" key="1">
    <citation type="submission" date="2021-05" db="EMBL/GenBank/DDBJ databases">
        <title>Fusibacter ferrireducens sp. nov., an anaerobic, sulfur- and Fe-reducing bacterium isolated from the mangrove sediment.</title>
        <authorList>
            <person name="Qiu D."/>
        </authorList>
    </citation>
    <scope>NUCLEOTIDE SEQUENCE [LARGE SCALE GENOMIC DNA]</scope>
    <source>
        <strain evidence="2 3">DSM 12116</strain>
    </source>
</reference>
<name>A0ABS5PNS9_9FIRM</name>
<dbReference type="PANTHER" id="PTHR34297:SF1">
    <property type="entry name" value="ASP23_GLS24 FAMILY ENVELOPE STRESS RESPONSE PROTEIN"/>
    <property type="match status" value="1"/>
</dbReference>
<dbReference type="EMBL" id="JAHBCL010000012">
    <property type="protein sequence ID" value="MBS7526706.1"/>
    <property type="molecule type" value="Genomic_DNA"/>
</dbReference>
<protein>
    <submittedName>
        <fullName evidence="2">Asp23/Gls24 family envelope stress response protein</fullName>
    </submittedName>
</protein>
<evidence type="ECO:0000256" key="1">
    <source>
        <dbReference type="ARBA" id="ARBA00005721"/>
    </source>
</evidence>
<dbReference type="Pfam" id="PF03780">
    <property type="entry name" value="Asp23"/>
    <property type="match status" value="1"/>
</dbReference>
<comment type="caution">
    <text evidence="2">The sequence shown here is derived from an EMBL/GenBank/DDBJ whole genome shotgun (WGS) entry which is preliminary data.</text>
</comment>
<gene>
    <name evidence="2" type="ORF">KHM83_08455</name>
</gene>
<dbReference type="Proteomes" id="UP000746471">
    <property type="component" value="Unassembled WGS sequence"/>
</dbReference>